<accession>A0A0C2F8S3</accession>
<dbReference type="GeneID" id="63678398"/>
<gene>
    <name evidence="2" type="ORF">SPBR_05200</name>
</gene>
<dbReference type="VEuPathDB" id="FungiDB:SPBR_05200"/>
<sequence>MFHIINERNGHGFMPLVDQLREWDEFRDFQKRVREDFQNDPKHRTPEHMLEEYMLDGRYLLKRRKFNESASLVDWSLDVAKQSRVQNWLEYQVREIGLRKSMWAIARHNIRGAYDAEDRQWHVNYEKRRIAAHGAMVVWMEEQRVIMSAAEKNGTPSTATREQPVPDEEGTGHADTSAHEAAGSTDAESNEKKKQSVSPLRPRQTWHKDQQQPTAAVISQSQRPQPSPETRQPPAVPGIKAATRRRPRPHGAQRMSAGITKKQTATTRPVYTRYGRQIRQPDRLGWT</sequence>
<dbReference type="RefSeq" id="XP_040615478.1">
    <property type="nucleotide sequence ID" value="XM_040763477.1"/>
</dbReference>
<feature type="compositionally biased region" description="Basic residues" evidence="1">
    <location>
        <begin position="242"/>
        <end position="251"/>
    </location>
</feature>
<evidence type="ECO:0000313" key="2">
    <source>
        <dbReference type="EMBL" id="KIH87468.1"/>
    </source>
</evidence>
<dbReference type="OrthoDB" id="5419928at2759"/>
<reference evidence="2 3" key="1">
    <citation type="journal article" date="2014" name="BMC Genomics">
        <title>Comparative genomics of the major fungal agents of human and animal Sporotrichosis: Sporothrix schenckii and Sporothrix brasiliensis.</title>
        <authorList>
            <person name="Teixeira M.M."/>
            <person name="de Almeida L.G."/>
            <person name="Kubitschek-Barreira P."/>
            <person name="Alves F.L."/>
            <person name="Kioshima E.S."/>
            <person name="Abadio A.K."/>
            <person name="Fernandes L."/>
            <person name="Derengowski L.S."/>
            <person name="Ferreira K.S."/>
            <person name="Souza R.C."/>
            <person name="Ruiz J.C."/>
            <person name="de Andrade N.C."/>
            <person name="Paes H.C."/>
            <person name="Nicola A.M."/>
            <person name="Albuquerque P."/>
            <person name="Gerber A.L."/>
            <person name="Martins V.P."/>
            <person name="Peconick L.D."/>
            <person name="Neto A.V."/>
            <person name="Chaucanez C.B."/>
            <person name="Silva P.A."/>
            <person name="Cunha O.L."/>
            <person name="de Oliveira F.F."/>
            <person name="dos Santos T.C."/>
            <person name="Barros A.L."/>
            <person name="Soares M.A."/>
            <person name="de Oliveira L.M."/>
            <person name="Marini M.M."/>
            <person name="Villalobos-Duno H."/>
            <person name="Cunha M.M."/>
            <person name="de Hoog S."/>
            <person name="da Silveira J.F."/>
            <person name="Henrissat B."/>
            <person name="Nino-Vega G.A."/>
            <person name="Cisalpino P.S."/>
            <person name="Mora-Montes H.M."/>
            <person name="Almeida S.R."/>
            <person name="Stajich J.E."/>
            <person name="Lopes-Bezerra L.M."/>
            <person name="Vasconcelos A.T."/>
            <person name="Felipe M.S."/>
        </authorList>
    </citation>
    <scope>NUCLEOTIDE SEQUENCE [LARGE SCALE GENOMIC DNA]</scope>
    <source>
        <strain evidence="2 3">5110</strain>
    </source>
</reference>
<dbReference type="EMBL" id="AWTV01000010">
    <property type="protein sequence ID" value="KIH87468.1"/>
    <property type="molecule type" value="Genomic_DNA"/>
</dbReference>
<organism evidence="2 3">
    <name type="scientific">Sporothrix brasiliensis 5110</name>
    <dbReference type="NCBI Taxonomy" id="1398154"/>
    <lineage>
        <taxon>Eukaryota</taxon>
        <taxon>Fungi</taxon>
        <taxon>Dikarya</taxon>
        <taxon>Ascomycota</taxon>
        <taxon>Pezizomycotina</taxon>
        <taxon>Sordariomycetes</taxon>
        <taxon>Sordariomycetidae</taxon>
        <taxon>Ophiostomatales</taxon>
        <taxon>Ophiostomataceae</taxon>
        <taxon>Sporothrix</taxon>
    </lineage>
</organism>
<dbReference type="Proteomes" id="UP000031575">
    <property type="component" value="Unassembled WGS sequence"/>
</dbReference>
<keyword evidence="3" id="KW-1185">Reference proteome</keyword>
<name>A0A0C2F8S3_9PEZI</name>
<feature type="region of interest" description="Disordered" evidence="1">
    <location>
        <begin position="150"/>
        <end position="287"/>
    </location>
</feature>
<comment type="caution">
    <text evidence="2">The sequence shown here is derived from an EMBL/GenBank/DDBJ whole genome shotgun (WGS) entry which is preliminary data.</text>
</comment>
<feature type="compositionally biased region" description="Polar residues" evidence="1">
    <location>
        <begin position="211"/>
        <end position="230"/>
    </location>
</feature>
<protein>
    <submittedName>
        <fullName evidence="2">Uncharacterized protein</fullName>
    </submittedName>
</protein>
<proteinExistence type="predicted"/>
<dbReference type="HOGENOM" id="CLU_970349_0_0_1"/>
<evidence type="ECO:0000313" key="3">
    <source>
        <dbReference type="Proteomes" id="UP000031575"/>
    </source>
</evidence>
<dbReference type="AlphaFoldDB" id="A0A0C2F8S3"/>
<evidence type="ECO:0000256" key="1">
    <source>
        <dbReference type="SAM" id="MobiDB-lite"/>
    </source>
</evidence>